<evidence type="ECO:0000256" key="4">
    <source>
        <dbReference type="ARBA" id="ARBA00022840"/>
    </source>
</evidence>
<dbReference type="Gene3D" id="3.40.50.300">
    <property type="entry name" value="P-loop containing nucleotide triphosphate hydrolases"/>
    <property type="match status" value="2"/>
</dbReference>
<dbReference type="SUPFAM" id="SSF52540">
    <property type="entry name" value="P-loop containing nucleoside triphosphate hydrolases"/>
    <property type="match status" value="2"/>
</dbReference>
<dbReference type="InterPro" id="IPR027417">
    <property type="entry name" value="P-loop_NTPase"/>
</dbReference>
<dbReference type="InterPro" id="IPR003439">
    <property type="entry name" value="ABC_transporter-like_ATP-bd"/>
</dbReference>
<dbReference type="GO" id="GO:0016887">
    <property type="term" value="F:ATP hydrolysis activity"/>
    <property type="evidence" value="ECO:0007669"/>
    <property type="project" value="InterPro"/>
</dbReference>
<dbReference type="PROSITE" id="PS50893">
    <property type="entry name" value="ABC_TRANSPORTER_2"/>
    <property type="match status" value="2"/>
</dbReference>
<comment type="similarity">
    <text evidence="1">Belongs to the ABC transporter superfamily.</text>
</comment>
<dbReference type="PROSITE" id="PS00211">
    <property type="entry name" value="ABC_TRANSPORTER_1"/>
    <property type="match status" value="1"/>
</dbReference>
<sequence length="556" mass="59936">MSTETSTETAPRPLLRLDGLHVSYPAARGRAGTAAVEDLSVEVPRGSTTAIVGESGSGKSTTLHALLGLLPRTARAGHRRLEFCDRDGEPRTVDDPRALRGRRVGLIPQDPGRALDPLVRIDGHFRELHRHFSGIKGREESRRRAAAALESVGVDRPALRLRQYPHELSGGLRQRILIALALAGEPRLLLADEPTSDLDATVQRRVLDLLDRIRAERGLSTLLVTHDIAVAAERADRLLVMRAGRVVESGPTADVLGDPQHPYTRQLLESVPGRLPARPAPDPAAPPPVVLEARGLSRSFGPARGAGRIDAVQDVGFRLHRGRTLAVVGESGAGKSTLLRLLTRLERPDRGTVLLDGEQIGPGRAAAAAFTRRVQLVYQNPAGSLNPSLPIGRAVAEPLEAHRIGTAASRARRARDLLEQVGLPADAADRLPSRLSGGQLQRAAIARALALEPDVVVLDEPVSALDQAVQFALLRLLTELQDRLGLAYLLVSHDLGVVRAVAHEVLVLHRGRAEEHAPTEELFTDPKSPHTRALLEAVPALRIPPTPTLSERTTHQ</sequence>
<dbReference type="SMART" id="SM00382">
    <property type="entry name" value="AAA"/>
    <property type="match status" value="2"/>
</dbReference>
<evidence type="ECO:0000313" key="7">
    <source>
        <dbReference type="Proteomes" id="UP000572635"/>
    </source>
</evidence>
<dbReference type="GO" id="GO:0005524">
    <property type="term" value="F:ATP binding"/>
    <property type="evidence" value="ECO:0007669"/>
    <property type="project" value="UniProtKB-KW"/>
</dbReference>
<protein>
    <submittedName>
        <fullName evidence="6">Peptide/nickel transport system ATP-binding protein</fullName>
    </submittedName>
</protein>
<accession>A0A7W8QGS8</accession>
<name>A0A7W8QGS8_9ACTN</name>
<dbReference type="InterPro" id="IPR050319">
    <property type="entry name" value="ABC_transp_ATP-bind"/>
</dbReference>
<organism evidence="6 7">
    <name type="scientific">Nocardiopsis composta</name>
    <dbReference type="NCBI Taxonomy" id="157465"/>
    <lineage>
        <taxon>Bacteria</taxon>
        <taxon>Bacillati</taxon>
        <taxon>Actinomycetota</taxon>
        <taxon>Actinomycetes</taxon>
        <taxon>Streptosporangiales</taxon>
        <taxon>Nocardiopsidaceae</taxon>
        <taxon>Nocardiopsis</taxon>
    </lineage>
</organism>
<dbReference type="EMBL" id="JACHDB010000001">
    <property type="protein sequence ID" value="MBB5430183.1"/>
    <property type="molecule type" value="Genomic_DNA"/>
</dbReference>
<dbReference type="InterPro" id="IPR013563">
    <property type="entry name" value="Oligopep_ABC_C"/>
</dbReference>
<dbReference type="GO" id="GO:0055085">
    <property type="term" value="P:transmembrane transport"/>
    <property type="evidence" value="ECO:0007669"/>
    <property type="project" value="UniProtKB-ARBA"/>
</dbReference>
<dbReference type="Proteomes" id="UP000572635">
    <property type="component" value="Unassembled WGS sequence"/>
</dbReference>
<dbReference type="NCBIfam" id="NF008453">
    <property type="entry name" value="PRK11308.1"/>
    <property type="match status" value="2"/>
</dbReference>
<feature type="domain" description="ABC transporter" evidence="5">
    <location>
        <begin position="15"/>
        <end position="268"/>
    </location>
</feature>
<dbReference type="CDD" id="cd03257">
    <property type="entry name" value="ABC_NikE_OppD_transporters"/>
    <property type="match status" value="2"/>
</dbReference>
<gene>
    <name evidence="6" type="ORF">HDA36_000267</name>
</gene>
<dbReference type="Pfam" id="PF00005">
    <property type="entry name" value="ABC_tran"/>
    <property type="match status" value="2"/>
</dbReference>
<feature type="domain" description="ABC transporter" evidence="5">
    <location>
        <begin position="291"/>
        <end position="535"/>
    </location>
</feature>
<evidence type="ECO:0000256" key="2">
    <source>
        <dbReference type="ARBA" id="ARBA00022448"/>
    </source>
</evidence>
<proteinExistence type="inferred from homology"/>
<dbReference type="InterPro" id="IPR017871">
    <property type="entry name" value="ABC_transporter-like_CS"/>
</dbReference>
<comment type="caution">
    <text evidence="6">The sequence shown here is derived from an EMBL/GenBank/DDBJ whole genome shotgun (WGS) entry which is preliminary data.</text>
</comment>
<evidence type="ECO:0000256" key="3">
    <source>
        <dbReference type="ARBA" id="ARBA00022741"/>
    </source>
</evidence>
<dbReference type="RefSeq" id="WP_184387872.1">
    <property type="nucleotide sequence ID" value="NZ_BAAAJD010000163.1"/>
</dbReference>
<dbReference type="AlphaFoldDB" id="A0A7W8QGS8"/>
<dbReference type="PANTHER" id="PTHR43776">
    <property type="entry name" value="TRANSPORT ATP-BINDING PROTEIN"/>
    <property type="match status" value="1"/>
</dbReference>
<dbReference type="PANTHER" id="PTHR43776:SF7">
    <property type="entry name" value="D,D-DIPEPTIDE TRANSPORT ATP-BINDING PROTEIN DDPF-RELATED"/>
    <property type="match status" value="1"/>
</dbReference>
<dbReference type="Pfam" id="PF08352">
    <property type="entry name" value="oligo_HPY"/>
    <property type="match status" value="2"/>
</dbReference>
<evidence type="ECO:0000259" key="5">
    <source>
        <dbReference type="PROSITE" id="PS50893"/>
    </source>
</evidence>
<dbReference type="InterPro" id="IPR003593">
    <property type="entry name" value="AAA+_ATPase"/>
</dbReference>
<keyword evidence="7" id="KW-1185">Reference proteome</keyword>
<reference evidence="6 7" key="1">
    <citation type="submission" date="2020-08" db="EMBL/GenBank/DDBJ databases">
        <title>Sequencing the genomes of 1000 actinobacteria strains.</title>
        <authorList>
            <person name="Klenk H.-P."/>
        </authorList>
    </citation>
    <scope>NUCLEOTIDE SEQUENCE [LARGE SCALE GENOMIC DNA]</scope>
    <source>
        <strain evidence="6 7">DSM 44551</strain>
    </source>
</reference>
<evidence type="ECO:0000256" key="1">
    <source>
        <dbReference type="ARBA" id="ARBA00005417"/>
    </source>
</evidence>
<keyword evidence="3" id="KW-0547">Nucleotide-binding</keyword>
<evidence type="ECO:0000313" key="6">
    <source>
        <dbReference type="EMBL" id="MBB5430183.1"/>
    </source>
</evidence>
<keyword evidence="2" id="KW-0813">Transport</keyword>
<keyword evidence="4 6" id="KW-0067">ATP-binding</keyword>
<dbReference type="GO" id="GO:0015833">
    <property type="term" value="P:peptide transport"/>
    <property type="evidence" value="ECO:0007669"/>
    <property type="project" value="InterPro"/>
</dbReference>